<sequence length="144" mass="15872">MALTHEMLSGSTLLTVFQPETSNLSMVFCRLGECGGRGAERGAGEVLTVVCQSVLMLLDSLFPVLVRHWVCAGIRPVILAAVQSISCALLSLLLIKLNKIRQVLNWAKYEKAYVQNCLCIYALVMCVDAGKCDFLSRVKVFFLK</sequence>
<comment type="caution">
    <text evidence="1">The sequence shown here is derived from an EMBL/GenBank/DDBJ whole genome shotgun (WGS) entry which is preliminary data.</text>
</comment>
<proteinExistence type="predicted"/>
<evidence type="ECO:0000313" key="2">
    <source>
        <dbReference type="Proteomes" id="UP001482620"/>
    </source>
</evidence>
<evidence type="ECO:0000313" key="1">
    <source>
        <dbReference type="EMBL" id="MEQ2232851.1"/>
    </source>
</evidence>
<reference evidence="1 2" key="1">
    <citation type="submission" date="2021-06" db="EMBL/GenBank/DDBJ databases">
        <authorList>
            <person name="Palmer J.M."/>
        </authorList>
    </citation>
    <scope>NUCLEOTIDE SEQUENCE [LARGE SCALE GENOMIC DNA]</scope>
    <source>
        <strain evidence="2">if_2019</strain>
        <tissue evidence="1">Muscle</tissue>
    </source>
</reference>
<keyword evidence="2" id="KW-1185">Reference proteome</keyword>
<accession>A0ABV0TLI0</accession>
<protein>
    <submittedName>
        <fullName evidence="1">Uncharacterized protein</fullName>
    </submittedName>
</protein>
<organism evidence="1 2">
    <name type="scientific">Ilyodon furcidens</name>
    <name type="common">goldbreast splitfin</name>
    <dbReference type="NCBI Taxonomy" id="33524"/>
    <lineage>
        <taxon>Eukaryota</taxon>
        <taxon>Metazoa</taxon>
        <taxon>Chordata</taxon>
        <taxon>Craniata</taxon>
        <taxon>Vertebrata</taxon>
        <taxon>Euteleostomi</taxon>
        <taxon>Actinopterygii</taxon>
        <taxon>Neopterygii</taxon>
        <taxon>Teleostei</taxon>
        <taxon>Neoteleostei</taxon>
        <taxon>Acanthomorphata</taxon>
        <taxon>Ovalentaria</taxon>
        <taxon>Atherinomorphae</taxon>
        <taxon>Cyprinodontiformes</taxon>
        <taxon>Goodeidae</taxon>
        <taxon>Ilyodon</taxon>
    </lineage>
</organism>
<name>A0ABV0TLI0_9TELE</name>
<dbReference type="EMBL" id="JAHRIQ010036141">
    <property type="protein sequence ID" value="MEQ2232851.1"/>
    <property type="molecule type" value="Genomic_DNA"/>
</dbReference>
<dbReference type="Proteomes" id="UP001482620">
    <property type="component" value="Unassembled WGS sequence"/>
</dbReference>
<gene>
    <name evidence="1" type="ORF">ILYODFUR_015673</name>
</gene>